<dbReference type="Proteomes" id="UP000054937">
    <property type="component" value="Unassembled WGS sequence"/>
</dbReference>
<dbReference type="OMA" id="NARMDEF"/>
<name>A0A0V0R611_PSEPJ</name>
<dbReference type="InParanoid" id="A0A0V0R611"/>
<dbReference type="FunCoup" id="A0A0V0R611">
    <property type="interactions" value="299"/>
</dbReference>
<dbReference type="SUPFAM" id="SSF46579">
    <property type="entry name" value="Prefoldin"/>
    <property type="match status" value="1"/>
</dbReference>
<gene>
    <name evidence="5" type="ORF">PPERSA_05329</name>
</gene>
<dbReference type="PANTHER" id="PTHR21100">
    <property type="entry name" value="PREFOLDIN SUBUNIT 4"/>
    <property type="match status" value="1"/>
</dbReference>
<dbReference type="PANTHER" id="PTHR21100:SF9">
    <property type="entry name" value="PREFOLDIN SUBUNIT 4"/>
    <property type="match status" value="1"/>
</dbReference>
<dbReference type="AlphaFoldDB" id="A0A0V0R611"/>
<dbReference type="GO" id="GO:0005737">
    <property type="term" value="C:cytoplasm"/>
    <property type="evidence" value="ECO:0007669"/>
    <property type="project" value="TreeGrafter"/>
</dbReference>
<dbReference type="GO" id="GO:0016272">
    <property type="term" value="C:prefoldin complex"/>
    <property type="evidence" value="ECO:0007669"/>
    <property type="project" value="UniProtKB-UniRule"/>
</dbReference>
<evidence type="ECO:0000256" key="1">
    <source>
        <dbReference type="ARBA" id="ARBA00008045"/>
    </source>
</evidence>
<keyword evidence="6" id="KW-1185">Reference proteome</keyword>
<dbReference type="GO" id="GO:0006457">
    <property type="term" value="P:protein folding"/>
    <property type="evidence" value="ECO:0007669"/>
    <property type="project" value="UniProtKB-UniRule"/>
</dbReference>
<proteinExistence type="inferred from homology"/>
<evidence type="ECO:0000256" key="2">
    <source>
        <dbReference type="ARBA" id="ARBA00023186"/>
    </source>
</evidence>
<keyword evidence="2 3" id="KW-0143">Chaperone</keyword>
<dbReference type="InterPro" id="IPR009053">
    <property type="entry name" value="Prefoldin"/>
</dbReference>
<evidence type="ECO:0000313" key="5">
    <source>
        <dbReference type="EMBL" id="KRX09937.1"/>
    </source>
</evidence>
<dbReference type="Gene3D" id="1.10.287.370">
    <property type="match status" value="1"/>
</dbReference>
<dbReference type="EMBL" id="LDAU01000042">
    <property type="protein sequence ID" value="KRX09937.1"/>
    <property type="molecule type" value="Genomic_DNA"/>
</dbReference>
<dbReference type="Pfam" id="PF01920">
    <property type="entry name" value="Prefoldin_2"/>
    <property type="match status" value="1"/>
</dbReference>
<dbReference type="InterPro" id="IPR002777">
    <property type="entry name" value="PFD_beta-like"/>
</dbReference>
<evidence type="ECO:0000256" key="3">
    <source>
        <dbReference type="PIRNR" id="PIRNR016477"/>
    </source>
</evidence>
<comment type="function">
    <text evidence="3">Binds specifically to cytosolic chaperonin (c-CPN) and transfers target proteins to it. Binds to nascent polypeptide chain and promotes folding in an environment in which there are many competing pathways for nonnative proteins.</text>
</comment>
<evidence type="ECO:0000256" key="4">
    <source>
        <dbReference type="SAM" id="Coils"/>
    </source>
</evidence>
<comment type="similarity">
    <text evidence="1 3">Belongs to the prefoldin subunit beta family.</text>
</comment>
<reference evidence="5 6" key="1">
    <citation type="journal article" date="2015" name="Sci. Rep.">
        <title>Genome of the facultative scuticociliatosis pathogen Pseudocohnilembus persalinus provides insight into its virulence through horizontal gene transfer.</title>
        <authorList>
            <person name="Xiong J."/>
            <person name="Wang G."/>
            <person name="Cheng J."/>
            <person name="Tian M."/>
            <person name="Pan X."/>
            <person name="Warren A."/>
            <person name="Jiang C."/>
            <person name="Yuan D."/>
            <person name="Miao W."/>
        </authorList>
    </citation>
    <scope>NUCLEOTIDE SEQUENCE [LARGE SCALE GENOMIC DNA]</scope>
    <source>
        <strain evidence="5">36N120E</strain>
    </source>
</reference>
<organism evidence="5 6">
    <name type="scientific">Pseudocohnilembus persalinus</name>
    <name type="common">Ciliate</name>
    <dbReference type="NCBI Taxonomy" id="266149"/>
    <lineage>
        <taxon>Eukaryota</taxon>
        <taxon>Sar</taxon>
        <taxon>Alveolata</taxon>
        <taxon>Ciliophora</taxon>
        <taxon>Intramacronucleata</taxon>
        <taxon>Oligohymenophorea</taxon>
        <taxon>Scuticociliatia</taxon>
        <taxon>Philasterida</taxon>
        <taxon>Pseudocohnilembidae</taxon>
        <taxon>Pseudocohnilembus</taxon>
    </lineage>
</organism>
<evidence type="ECO:0000313" key="6">
    <source>
        <dbReference type="Proteomes" id="UP000054937"/>
    </source>
</evidence>
<dbReference type="InterPro" id="IPR016661">
    <property type="entry name" value="PFDN4"/>
</dbReference>
<dbReference type="PIRSF" id="PIRSF016477">
    <property type="entry name" value="Prefoldin_subunit_4"/>
    <property type="match status" value="1"/>
</dbReference>
<protein>
    <recommendedName>
        <fullName evidence="3">Prefoldin subunit 4</fullName>
    </recommendedName>
</protein>
<comment type="caution">
    <text evidence="5">The sequence shown here is derived from an EMBL/GenBank/DDBJ whole genome shotgun (WGS) entry which is preliminary data.</text>
</comment>
<dbReference type="OrthoDB" id="10250441at2759"/>
<accession>A0A0V0R611</accession>
<sequence>MTQRIKGNDLDFSKEDQNNINNFSKLNMNRRDKEKQIAQKKELIDQLDDALTELDLFDDDEPVKVKFGDCFFGIVPEQARENTEKNIEFEKNLVDDLNDNLEETQKKIKKLKAVLYTKFGNTIQLEED</sequence>
<feature type="coiled-coil region" evidence="4">
    <location>
        <begin position="30"/>
        <end position="114"/>
    </location>
</feature>
<keyword evidence="4" id="KW-0175">Coiled coil</keyword>
<dbReference type="GO" id="GO:0051082">
    <property type="term" value="F:unfolded protein binding"/>
    <property type="evidence" value="ECO:0007669"/>
    <property type="project" value="InterPro"/>
</dbReference>
<comment type="subunit">
    <text evidence="3">Heterohexamer of two PFD-alpha type and four PFD-beta type subunits.</text>
</comment>